<accession>F2DPV5</accession>
<feature type="region of interest" description="Disordered" evidence="1">
    <location>
        <begin position="1"/>
        <end position="86"/>
    </location>
</feature>
<sequence>MYDIRVWRRRRLPPLGSSIPWRGAARSPPSGGARPRRATLPQAEHDHDAQPSLRRSATTVRSPPSGGARPRRATLPQAEGTGGNQP</sequence>
<dbReference type="EMBL" id="AK365923">
    <property type="protein sequence ID" value="BAJ97126.1"/>
    <property type="molecule type" value="mRNA"/>
</dbReference>
<protein>
    <submittedName>
        <fullName evidence="2">Predicted protein</fullName>
    </submittedName>
</protein>
<reference evidence="2" key="1">
    <citation type="journal article" date="2011" name="Plant Physiol.">
        <title>Comprehensive sequence analysis of 24,783 barley full-length cDNAs derived from 12 clone libraries.</title>
        <authorList>
            <person name="Matsumoto T."/>
            <person name="Tanaka T."/>
            <person name="Sakai H."/>
            <person name="Amano N."/>
            <person name="Kanamori H."/>
            <person name="Kurita K."/>
            <person name="Kikuta A."/>
            <person name="Kamiya K."/>
            <person name="Yamamoto M."/>
            <person name="Ikawa H."/>
            <person name="Fujii N."/>
            <person name="Hori K."/>
            <person name="Itoh T."/>
            <person name="Sato K."/>
        </authorList>
    </citation>
    <scope>NUCLEOTIDE SEQUENCE</scope>
    <source>
        <tissue evidence="2">Shoot and root</tissue>
    </source>
</reference>
<proteinExistence type="evidence at transcript level"/>
<feature type="compositionally biased region" description="Low complexity" evidence="1">
    <location>
        <begin position="22"/>
        <end position="33"/>
    </location>
</feature>
<name>F2DPV5_HORVV</name>
<organism evidence="2">
    <name type="scientific">Hordeum vulgare subsp. vulgare</name>
    <name type="common">Domesticated barley</name>
    <dbReference type="NCBI Taxonomy" id="112509"/>
    <lineage>
        <taxon>Eukaryota</taxon>
        <taxon>Viridiplantae</taxon>
        <taxon>Streptophyta</taxon>
        <taxon>Embryophyta</taxon>
        <taxon>Tracheophyta</taxon>
        <taxon>Spermatophyta</taxon>
        <taxon>Magnoliopsida</taxon>
        <taxon>Liliopsida</taxon>
        <taxon>Poales</taxon>
        <taxon>Poaceae</taxon>
        <taxon>BOP clade</taxon>
        <taxon>Pooideae</taxon>
        <taxon>Triticodae</taxon>
        <taxon>Triticeae</taxon>
        <taxon>Hordeinae</taxon>
        <taxon>Hordeum</taxon>
    </lineage>
</organism>
<evidence type="ECO:0000256" key="1">
    <source>
        <dbReference type="SAM" id="MobiDB-lite"/>
    </source>
</evidence>
<evidence type="ECO:0000313" key="2">
    <source>
        <dbReference type="EMBL" id="BAJ97126.1"/>
    </source>
</evidence>
<dbReference type="AlphaFoldDB" id="F2DPV5"/>